<comment type="caution">
    <text evidence="1">The sequence shown here is derived from an EMBL/GenBank/DDBJ whole genome shotgun (WGS) entry which is preliminary data.</text>
</comment>
<dbReference type="EMBL" id="DUZY01000007">
    <property type="protein sequence ID" value="DAD45889.1"/>
    <property type="molecule type" value="Genomic_DNA"/>
</dbReference>
<sequence length="66" mass="7543">MIEKEVKSQKPLLVANRLSISQNCSLGKRGPSFLQLNVKLNSKLCTHHLIIAKFREDTIYDSLWTS</sequence>
<protein>
    <submittedName>
        <fullName evidence="1">Uncharacterized protein</fullName>
    </submittedName>
</protein>
<accession>A0A822ZRB8</accession>
<proteinExistence type="predicted"/>
<evidence type="ECO:0000313" key="1">
    <source>
        <dbReference type="EMBL" id="DAD45889.1"/>
    </source>
</evidence>
<name>A0A822ZRB8_NELNU</name>
<reference evidence="1 2" key="1">
    <citation type="journal article" date="2020" name="Mol. Biol. Evol.">
        <title>Distinct Expression and Methylation Patterns for Genes with Different Fates following a Single Whole-Genome Duplication in Flowering Plants.</title>
        <authorList>
            <person name="Shi T."/>
            <person name="Rahmani R.S."/>
            <person name="Gugger P.F."/>
            <person name="Wang M."/>
            <person name="Li H."/>
            <person name="Zhang Y."/>
            <person name="Li Z."/>
            <person name="Wang Q."/>
            <person name="Van de Peer Y."/>
            <person name="Marchal K."/>
            <person name="Chen J."/>
        </authorList>
    </citation>
    <scope>NUCLEOTIDE SEQUENCE [LARGE SCALE GENOMIC DNA]</scope>
    <source>
        <tissue evidence="1">Leaf</tissue>
    </source>
</reference>
<dbReference type="AlphaFoldDB" id="A0A822ZRB8"/>
<keyword evidence="2" id="KW-1185">Reference proteome</keyword>
<dbReference type="Proteomes" id="UP000607653">
    <property type="component" value="Unassembled WGS sequence"/>
</dbReference>
<evidence type="ECO:0000313" key="2">
    <source>
        <dbReference type="Proteomes" id="UP000607653"/>
    </source>
</evidence>
<organism evidence="1 2">
    <name type="scientific">Nelumbo nucifera</name>
    <name type="common">Sacred lotus</name>
    <dbReference type="NCBI Taxonomy" id="4432"/>
    <lineage>
        <taxon>Eukaryota</taxon>
        <taxon>Viridiplantae</taxon>
        <taxon>Streptophyta</taxon>
        <taxon>Embryophyta</taxon>
        <taxon>Tracheophyta</taxon>
        <taxon>Spermatophyta</taxon>
        <taxon>Magnoliopsida</taxon>
        <taxon>Proteales</taxon>
        <taxon>Nelumbonaceae</taxon>
        <taxon>Nelumbo</taxon>
    </lineage>
</organism>
<gene>
    <name evidence="1" type="ORF">HUJ06_004119</name>
</gene>